<evidence type="ECO:0000256" key="2">
    <source>
        <dbReference type="ARBA" id="ARBA00022989"/>
    </source>
</evidence>
<evidence type="ECO:0000259" key="5">
    <source>
        <dbReference type="PROSITE" id="PS50850"/>
    </source>
</evidence>
<dbReference type="Proteomes" id="UP000305095">
    <property type="component" value="Unassembled WGS sequence"/>
</dbReference>
<feature type="transmembrane region" description="Helical" evidence="4">
    <location>
        <begin position="117"/>
        <end position="138"/>
    </location>
</feature>
<dbReference type="Gene3D" id="1.20.1250.20">
    <property type="entry name" value="MFS general substrate transporter like domains"/>
    <property type="match status" value="1"/>
</dbReference>
<dbReference type="AlphaFoldDB" id="A0A4U6RB62"/>
<dbReference type="PANTHER" id="PTHR23531">
    <property type="entry name" value="QUINOLENE RESISTANCE PROTEIN NORA"/>
    <property type="match status" value="1"/>
</dbReference>
<protein>
    <submittedName>
        <fullName evidence="6">MFS transporter</fullName>
    </submittedName>
</protein>
<evidence type="ECO:0000256" key="4">
    <source>
        <dbReference type="SAM" id="Phobius"/>
    </source>
</evidence>
<sequence length="412" mass="43470">MPSGKDCRMTVANIVPAEKLPSAIPLEVSIPFMVGSISLAASYGSSFVLVDALRSIQQTATTAGAVISTGTIATILCSLMVGRIADSLGLMRTITVAAVMMAGAMICFALASTLALFAYVGGLFLGMGWSGFYMLAPLQVLGHVRAEARIKYLTLLSGSQMLGIGLASPLARTVAVTAGSYIAVYALFAAACLVGATFLEFAGRGLAQAPQTKLPTIRLTLEGVLKALKSNTRYPIIMIGLGGCVFAGLFTFQTLYAASRSQSADTFFLVFTLTAVFMRFAVAPVIGKFRLERVAAVLIICTIAGLFILFVNVGSTANYIFGTMMFALGYGLSYSTLNSMVVYIADTDGTSLAIASQVFTLSYFIGLFGFPYIAGQIVRFGSFDNLLISMMMLIVANAVLLATQVFSGSREH</sequence>
<dbReference type="InterPro" id="IPR011701">
    <property type="entry name" value="MFS"/>
</dbReference>
<dbReference type="InterPro" id="IPR036259">
    <property type="entry name" value="MFS_trans_sf"/>
</dbReference>
<dbReference type="EMBL" id="SZZP01000056">
    <property type="protein sequence ID" value="TKV70911.1"/>
    <property type="molecule type" value="Genomic_DNA"/>
</dbReference>
<feature type="transmembrane region" description="Helical" evidence="4">
    <location>
        <begin position="182"/>
        <end position="203"/>
    </location>
</feature>
<feature type="transmembrane region" description="Helical" evidence="4">
    <location>
        <begin position="294"/>
        <end position="313"/>
    </location>
</feature>
<dbReference type="PANTHER" id="PTHR23531:SF1">
    <property type="entry name" value="QUINOLENE RESISTANCE PROTEIN NORA"/>
    <property type="match status" value="1"/>
</dbReference>
<feature type="transmembrane region" description="Helical" evidence="4">
    <location>
        <begin position="93"/>
        <end position="111"/>
    </location>
</feature>
<dbReference type="PROSITE" id="PS50850">
    <property type="entry name" value="MFS"/>
    <property type="match status" value="1"/>
</dbReference>
<dbReference type="SUPFAM" id="SSF103473">
    <property type="entry name" value="MFS general substrate transporter"/>
    <property type="match status" value="1"/>
</dbReference>
<feature type="transmembrane region" description="Helical" evidence="4">
    <location>
        <begin position="352"/>
        <end position="374"/>
    </location>
</feature>
<evidence type="ECO:0000256" key="1">
    <source>
        <dbReference type="ARBA" id="ARBA00022692"/>
    </source>
</evidence>
<keyword evidence="1 4" id="KW-0812">Transmembrane</keyword>
<dbReference type="InterPro" id="IPR020846">
    <property type="entry name" value="MFS_dom"/>
</dbReference>
<name>A0A4U6RB62_BRAEL</name>
<evidence type="ECO:0000313" key="6">
    <source>
        <dbReference type="EMBL" id="TKV70911.1"/>
    </source>
</evidence>
<feature type="domain" description="Major facilitator superfamily (MFS) profile" evidence="5">
    <location>
        <begin position="24"/>
        <end position="410"/>
    </location>
</feature>
<proteinExistence type="predicted"/>
<feature type="transmembrane region" description="Helical" evidence="4">
    <location>
        <begin position="386"/>
        <end position="406"/>
    </location>
</feature>
<keyword evidence="2 4" id="KW-1133">Transmembrane helix</keyword>
<organism evidence="6 7">
    <name type="scientific">Bradyrhizobium elkanii</name>
    <dbReference type="NCBI Taxonomy" id="29448"/>
    <lineage>
        <taxon>Bacteria</taxon>
        <taxon>Pseudomonadati</taxon>
        <taxon>Pseudomonadota</taxon>
        <taxon>Alphaproteobacteria</taxon>
        <taxon>Hyphomicrobiales</taxon>
        <taxon>Nitrobacteraceae</taxon>
        <taxon>Bradyrhizobium</taxon>
    </lineage>
</organism>
<feature type="transmembrane region" description="Helical" evidence="4">
    <location>
        <begin position="319"/>
        <end position="345"/>
    </location>
</feature>
<dbReference type="InterPro" id="IPR052714">
    <property type="entry name" value="MFS_Exporter"/>
</dbReference>
<comment type="caution">
    <text evidence="6">The sequence shown here is derived from an EMBL/GenBank/DDBJ whole genome shotgun (WGS) entry which is preliminary data.</text>
</comment>
<evidence type="ECO:0000256" key="3">
    <source>
        <dbReference type="ARBA" id="ARBA00023136"/>
    </source>
</evidence>
<dbReference type="Pfam" id="PF07690">
    <property type="entry name" value="MFS_1"/>
    <property type="match status" value="1"/>
</dbReference>
<feature type="transmembrane region" description="Helical" evidence="4">
    <location>
        <begin position="267"/>
        <end position="287"/>
    </location>
</feature>
<feature type="transmembrane region" description="Helical" evidence="4">
    <location>
        <begin position="62"/>
        <end position="81"/>
    </location>
</feature>
<feature type="transmembrane region" description="Helical" evidence="4">
    <location>
        <begin position="28"/>
        <end position="50"/>
    </location>
</feature>
<dbReference type="GO" id="GO:0022857">
    <property type="term" value="F:transmembrane transporter activity"/>
    <property type="evidence" value="ECO:0007669"/>
    <property type="project" value="InterPro"/>
</dbReference>
<feature type="transmembrane region" description="Helical" evidence="4">
    <location>
        <begin position="236"/>
        <end position="255"/>
    </location>
</feature>
<reference evidence="6 7" key="1">
    <citation type="submission" date="2019-05" db="EMBL/GenBank/DDBJ databases">
        <title>Draft Genome of Bradyrhizobium elkanii strain SEMIA 938, Used in Commercial Inoculants for Lupinus spp. in Brazil.</title>
        <authorList>
            <person name="Hungria M."/>
            <person name="Delamuta J.R.M."/>
            <person name="Ribeiro R.A."/>
            <person name="Nogueira M.A."/>
        </authorList>
    </citation>
    <scope>NUCLEOTIDE SEQUENCE [LARGE SCALE GENOMIC DNA]</scope>
    <source>
        <strain evidence="6 7">Semia 938</strain>
    </source>
</reference>
<evidence type="ECO:0000313" key="7">
    <source>
        <dbReference type="Proteomes" id="UP000305095"/>
    </source>
</evidence>
<accession>A0A4U6RB62</accession>
<keyword evidence="3 4" id="KW-0472">Membrane</keyword>
<gene>
    <name evidence="6" type="ORF">FDV58_40880</name>
</gene>